<organism evidence="2 3">
    <name type="scientific">Apiospora saccharicola</name>
    <dbReference type="NCBI Taxonomy" id="335842"/>
    <lineage>
        <taxon>Eukaryota</taxon>
        <taxon>Fungi</taxon>
        <taxon>Dikarya</taxon>
        <taxon>Ascomycota</taxon>
        <taxon>Pezizomycotina</taxon>
        <taxon>Sordariomycetes</taxon>
        <taxon>Xylariomycetidae</taxon>
        <taxon>Amphisphaeriales</taxon>
        <taxon>Apiosporaceae</taxon>
        <taxon>Apiospora</taxon>
    </lineage>
</organism>
<protein>
    <submittedName>
        <fullName evidence="2">Uncharacterized protein</fullName>
    </submittedName>
</protein>
<feature type="chain" id="PRO_5047246727" evidence="1">
    <location>
        <begin position="25"/>
        <end position="88"/>
    </location>
</feature>
<sequence length="88" mass="9044">MQFITLSVLFLSSVAVALPAATEGKSVTLPEGVVRITSVLSANSSESCQPLECSCVEQATSATVCVVPLGGDKLKCGNVCTGINRQNN</sequence>
<keyword evidence="1" id="KW-0732">Signal</keyword>
<evidence type="ECO:0000313" key="2">
    <source>
        <dbReference type="EMBL" id="KAK8059817.1"/>
    </source>
</evidence>
<reference evidence="2 3" key="1">
    <citation type="submission" date="2023-01" db="EMBL/GenBank/DDBJ databases">
        <title>Analysis of 21 Apiospora genomes using comparative genomics revels a genus with tremendous synthesis potential of carbohydrate active enzymes and secondary metabolites.</title>
        <authorList>
            <person name="Sorensen T."/>
        </authorList>
    </citation>
    <scope>NUCLEOTIDE SEQUENCE [LARGE SCALE GENOMIC DNA]</scope>
    <source>
        <strain evidence="2 3">CBS 83171</strain>
    </source>
</reference>
<keyword evidence="3" id="KW-1185">Reference proteome</keyword>
<accession>A0ABR1ULN5</accession>
<evidence type="ECO:0000313" key="3">
    <source>
        <dbReference type="Proteomes" id="UP001446871"/>
    </source>
</evidence>
<name>A0ABR1ULN5_9PEZI</name>
<comment type="caution">
    <text evidence="2">The sequence shown here is derived from an EMBL/GenBank/DDBJ whole genome shotgun (WGS) entry which is preliminary data.</text>
</comment>
<proteinExistence type="predicted"/>
<dbReference type="EMBL" id="JAQQWM010000006">
    <property type="protein sequence ID" value="KAK8059817.1"/>
    <property type="molecule type" value="Genomic_DNA"/>
</dbReference>
<evidence type="ECO:0000256" key="1">
    <source>
        <dbReference type="SAM" id="SignalP"/>
    </source>
</evidence>
<gene>
    <name evidence="2" type="ORF">PG996_009747</name>
</gene>
<dbReference type="Proteomes" id="UP001446871">
    <property type="component" value="Unassembled WGS sequence"/>
</dbReference>
<feature type="signal peptide" evidence="1">
    <location>
        <begin position="1"/>
        <end position="24"/>
    </location>
</feature>